<reference evidence="1 2" key="1">
    <citation type="submission" date="2018-02" db="EMBL/GenBank/DDBJ databases">
        <title>The genomes of Aspergillus section Nigri reveals drivers in fungal speciation.</title>
        <authorList>
            <consortium name="DOE Joint Genome Institute"/>
            <person name="Vesth T.C."/>
            <person name="Nybo J."/>
            <person name="Theobald S."/>
            <person name="Brandl J."/>
            <person name="Frisvad J.C."/>
            <person name="Nielsen K.F."/>
            <person name="Lyhne E.K."/>
            <person name="Kogle M.E."/>
            <person name="Kuo A."/>
            <person name="Riley R."/>
            <person name="Clum A."/>
            <person name="Nolan M."/>
            <person name="Lipzen A."/>
            <person name="Salamov A."/>
            <person name="Henrissat B."/>
            <person name="Wiebenga A."/>
            <person name="De vries R.P."/>
            <person name="Grigoriev I.V."/>
            <person name="Mortensen U.H."/>
            <person name="Andersen M.R."/>
            <person name="Baker S.E."/>
        </authorList>
    </citation>
    <scope>NUCLEOTIDE SEQUENCE [LARGE SCALE GENOMIC DNA]</scope>
    <source>
        <strain evidence="1 2">CBS 114.80</strain>
    </source>
</reference>
<evidence type="ECO:0000313" key="1">
    <source>
        <dbReference type="EMBL" id="PYI29908.1"/>
    </source>
</evidence>
<proteinExistence type="predicted"/>
<evidence type="ECO:0000313" key="2">
    <source>
        <dbReference type="Proteomes" id="UP000248817"/>
    </source>
</evidence>
<dbReference type="EMBL" id="KZ825523">
    <property type="protein sequence ID" value="PYI29908.1"/>
    <property type="molecule type" value="Genomic_DNA"/>
</dbReference>
<dbReference type="Proteomes" id="UP000248817">
    <property type="component" value="Unassembled WGS sequence"/>
</dbReference>
<protein>
    <submittedName>
        <fullName evidence="1">Uncharacterized protein</fullName>
    </submittedName>
</protein>
<gene>
    <name evidence="1" type="ORF">BP00DRAFT_416795</name>
</gene>
<dbReference type="AlphaFoldDB" id="A0A2V5HZK8"/>
<keyword evidence="2" id="KW-1185">Reference proteome</keyword>
<organism evidence="1 2">
    <name type="scientific">Aspergillus indologenus CBS 114.80</name>
    <dbReference type="NCBI Taxonomy" id="1450541"/>
    <lineage>
        <taxon>Eukaryota</taxon>
        <taxon>Fungi</taxon>
        <taxon>Dikarya</taxon>
        <taxon>Ascomycota</taxon>
        <taxon>Pezizomycotina</taxon>
        <taxon>Eurotiomycetes</taxon>
        <taxon>Eurotiomycetidae</taxon>
        <taxon>Eurotiales</taxon>
        <taxon>Aspergillaceae</taxon>
        <taxon>Aspergillus</taxon>
        <taxon>Aspergillus subgen. Circumdati</taxon>
    </lineage>
</organism>
<name>A0A2V5HZK8_9EURO</name>
<accession>A0A2V5HZK8</accession>
<sequence>MSASSSNDRVPIDHNLCSVLRTLQLWHIKEDGHLTEPSNIQVSGKNSRTYIRFAQEASRAGMSNEIILTAVIAHVIMSGWPGTALHEQRIRQIREVFATLKNSIPQVVLRKLSTLTGIQDHRAMLRHNTPLADNICAIYEESVTDSKFYRGKFRSPHWLRCGESVRADFGFWQRVQFPTFYVTITMLRLLEIAYNLASAWSRFPAVRSVSGAVATEATASNDHGSIDSYKQEVDKLRGIADSLPFKVGIGALPSREFLWLIEQLQDELPLDLLDMLDATQPQVGSRRAPDPSMLVDFDRHTSILMRVWQWVLVDIRQITVWFETAADMVAYPFYMQLCLDRGMEIWMRWSIGWTSLELKTPVDPMMRLWSFS</sequence>